<reference evidence="2" key="1">
    <citation type="submission" date="2021-05" db="EMBL/GenBank/DDBJ databases">
        <title>A free-living protist that lacks canonical eukaryotic 1 DNA replication and segregation systems.</title>
        <authorList>
            <person name="Salas-Leiva D.E."/>
            <person name="Tromer E.C."/>
            <person name="Curtis B.A."/>
            <person name="Jerlstrom-Hultqvist J."/>
            <person name="Kolisko M."/>
            <person name="Yi Z."/>
            <person name="Salas-Leiva J.S."/>
            <person name="Gallot-Lavallee L."/>
            <person name="Kops G.J.P.L."/>
            <person name="Archibald J.M."/>
            <person name="Simpson A.G.B."/>
            <person name="Roger A.J."/>
        </authorList>
    </citation>
    <scope>NUCLEOTIDE SEQUENCE</scope>
    <source>
        <strain evidence="2">BICM</strain>
    </source>
</reference>
<evidence type="ECO:0000313" key="2">
    <source>
        <dbReference type="EMBL" id="KAG9393834.1"/>
    </source>
</evidence>
<organism evidence="2 3">
    <name type="scientific">Carpediemonas membranifera</name>
    <dbReference type="NCBI Taxonomy" id="201153"/>
    <lineage>
        <taxon>Eukaryota</taxon>
        <taxon>Metamonada</taxon>
        <taxon>Carpediemonas-like organisms</taxon>
        <taxon>Carpediemonas</taxon>
    </lineage>
</organism>
<dbReference type="EMBL" id="JAHDYR010000020">
    <property type="protein sequence ID" value="KAG9393834.1"/>
    <property type="molecule type" value="Genomic_DNA"/>
</dbReference>
<evidence type="ECO:0000256" key="1">
    <source>
        <dbReference type="SAM" id="MobiDB-lite"/>
    </source>
</evidence>
<sequence>MEDIAEDPRLMYLSGYDEEEQYEEEEDPVEIVLEEGSLLQLLAHEQEHVTNRVELDTRYNYGFTDAIWALYLQRQIRMRIALQKFAPQRTERRDMRWDDRDDRGRGYNRDRRGGYPQDRSRFDDKRYDSRDRYDTRGRDDRRGPRDGGYSDRRDRPFDNRDRRGRY</sequence>
<dbReference type="Proteomes" id="UP000717585">
    <property type="component" value="Unassembled WGS sequence"/>
</dbReference>
<protein>
    <submittedName>
        <fullName evidence="2">Uncharacterized protein</fullName>
    </submittedName>
</protein>
<feature type="region of interest" description="Disordered" evidence="1">
    <location>
        <begin position="91"/>
        <end position="166"/>
    </location>
</feature>
<evidence type="ECO:0000313" key="3">
    <source>
        <dbReference type="Proteomes" id="UP000717585"/>
    </source>
</evidence>
<proteinExistence type="predicted"/>
<name>A0A8J6DZM3_9EUKA</name>
<accession>A0A8J6DZM3</accession>
<keyword evidence="3" id="KW-1185">Reference proteome</keyword>
<comment type="caution">
    <text evidence="2">The sequence shown here is derived from an EMBL/GenBank/DDBJ whole genome shotgun (WGS) entry which is preliminary data.</text>
</comment>
<dbReference type="AlphaFoldDB" id="A0A8J6DZM3"/>
<gene>
    <name evidence="2" type="ORF">J8273_4697</name>
</gene>